<dbReference type="Proteomes" id="UP000504632">
    <property type="component" value="Chromosome 5"/>
</dbReference>
<organism evidence="14 15">
    <name type="scientific">Chanos chanos</name>
    <name type="common">Milkfish</name>
    <name type="synonym">Mugil chanos</name>
    <dbReference type="NCBI Taxonomy" id="29144"/>
    <lineage>
        <taxon>Eukaryota</taxon>
        <taxon>Metazoa</taxon>
        <taxon>Chordata</taxon>
        <taxon>Craniata</taxon>
        <taxon>Vertebrata</taxon>
        <taxon>Euteleostomi</taxon>
        <taxon>Actinopterygii</taxon>
        <taxon>Neopterygii</taxon>
        <taxon>Teleostei</taxon>
        <taxon>Ostariophysi</taxon>
        <taxon>Gonorynchiformes</taxon>
        <taxon>Chanidae</taxon>
        <taxon>Chanos</taxon>
    </lineage>
</organism>
<dbReference type="OrthoDB" id="6275838at2759"/>
<dbReference type="Pfam" id="PF00054">
    <property type="entry name" value="Laminin_G_1"/>
    <property type="match status" value="1"/>
</dbReference>
<feature type="signal peptide" evidence="12">
    <location>
        <begin position="1"/>
        <end position="26"/>
    </location>
</feature>
<gene>
    <name evidence="15" type="primary">shbg</name>
</gene>
<dbReference type="InterPro" id="IPR051145">
    <property type="entry name" value="GAS-SHBG-PROS"/>
</dbReference>
<dbReference type="SMART" id="SM00282">
    <property type="entry name" value="LamG"/>
    <property type="match status" value="1"/>
</dbReference>
<comment type="subcellular location">
    <subcellularLocation>
        <location evidence="1">Secreted</location>
    </subcellularLocation>
</comment>
<dbReference type="PROSITE" id="PS50025">
    <property type="entry name" value="LAM_G_DOMAIN"/>
    <property type="match status" value="1"/>
</dbReference>
<feature type="domain" description="Laminin G" evidence="13">
    <location>
        <begin position="34"/>
        <end position="208"/>
    </location>
</feature>
<dbReference type="PANTHER" id="PTHR24040">
    <property type="entry name" value="LAMININ G-LIKE DOMAIN-CONTAINING PROTEIN"/>
    <property type="match status" value="1"/>
</dbReference>
<dbReference type="GO" id="GO:0005496">
    <property type="term" value="F:steroid binding"/>
    <property type="evidence" value="ECO:0007669"/>
    <property type="project" value="UniProtKB-KW"/>
</dbReference>
<evidence type="ECO:0000313" key="15">
    <source>
        <dbReference type="RefSeq" id="XP_030631859.1"/>
    </source>
</evidence>
<keyword evidence="6" id="KW-0446">Lipid-binding</keyword>
<evidence type="ECO:0000259" key="13">
    <source>
        <dbReference type="PROSITE" id="PS50025"/>
    </source>
</evidence>
<dbReference type="InterPro" id="IPR001791">
    <property type="entry name" value="Laminin_G"/>
</dbReference>
<evidence type="ECO:0000256" key="6">
    <source>
        <dbReference type="ARBA" id="ARBA00023121"/>
    </source>
</evidence>
<dbReference type="CDD" id="cd00110">
    <property type="entry name" value="LamG"/>
    <property type="match status" value="1"/>
</dbReference>
<dbReference type="FunCoup" id="A0A6J2VIP8">
    <property type="interactions" value="329"/>
</dbReference>
<accession>A0A6J2VIP8</accession>
<dbReference type="SUPFAM" id="SSF49899">
    <property type="entry name" value="Concanavalin A-like lectins/glucanases"/>
    <property type="match status" value="2"/>
</dbReference>
<dbReference type="InParanoid" id="A0A6J2VIP8"/>
<keyword evidence="4" id="KW-0754">Steroid-binding</keyword>
<evidence type="ECO:0000256" key="3">
    <source>
        <dbReference type="ARBA" id="ARBA00022525"/>
    </source>
</evidence>
<evidence type="ECO:0000256" key="8">
    <source>
        <dbReference type="ARBA" id="ARBA00023180"/>
    </source>
</evidence>
<keyword evidence="3" id="KW-0964">Secreted</keyword>
<dbReference type="Gene3D" id="2.60.120.200">
    <property type="match status" value="3"/>
</dbReference>
<keyword evidence="7" id="KW-1015">Disulfide bond</keyword>
<evidence type="ECO:0000256" key="1">
    <source>
        <dbReference type="ARBA" id="ARBA00004613"/>
    </source>
</evidence>
<dbReference type="PANTHER" id="PTHR24040:SF3">
    <property type="entry name" value="SEX HORMONE-BINDING GLOBULIN"/>
    <property type="match status" value="1"/>
</dbReference>
<keyword evidence="8" id="KW-0325">Glycoprotein</keyword>
<dbReference type="CTD" id="6462"/>
<comment type="function">
    <text evidence="9">Functions as an androgen transport protein, but may also be involved in receptor mediated processes. Each dimer binds one molecule of steroid. Specific for 5-alpha-dihydrotestosterone, testosterone, and 17-beta-estradiol. Regulates the plasma metabolic clearance rate of steroid hormones by controlling their plasma concentration.</text>
</comment>
<dbReference type="GO" id="GO:0005576">
    <property type="term" value="C:extracellular region"/>
    <property type="evidence" value="ECO:0007669"/>
    <property type="project" value="UniProtKB-SubCell"/>
</dbReference>
<keyword evidence="5 12" id="KW-0732">Signal</keyword>
<proteinExistence type="predicted"/>
<keyword evidence="14" id="KW-1185">Reference proteome</keyword>
<dbReference type="PROSITE" id="PS51257">
    <property type="entry name" value="PROKAR_LIPOPROTEIN"/>
    <property type="match status" value="1"/>
</dbReference>
<protein>
    <recommendedName>
        <fullName evidence="10">Sex hormone-binding globulin</fullName>
    </recommendedName>
</protein>
<dbReference type="RefSeq" id="XP_030631859.1">
    <property type="nucleotide sequence ID" value="XM_030775999.1"/>
</dbReference>
<evidence type="ECO:0000256" key="12">
    <source>
        <dbReference type="SAM" id="SignalP"/>
    </source>
</evidence>
<evidence type="ECO:0000313" key="14">
    <source>
        <dbReference type="Proteomes" id="UP000504632"/>
    </source>
</evidence>
<evidence type="ECO:0000256" key="2">
    <source>
        <dbReference type="ARBA" id="ARBA00011738"/>
    </source>
</evidence>
<dbReference type="GeneID" id="115813357"/>
<evidence type="ECO:0000256" key="9">
    <source>
        <dbReference type="ARBA" id="ARBA00037620"/>
    </source>
</evidence>
<comment type="caution">
    <text evidence="11">Lacks conserved residue(s) required for the propagation of feature annotation.</text>
</comment>
<feature type="chain" id="PRO_5027002737" description="Sex hormone-binding globulin" evidence="12">
    <location>
        <begin position="27"/>
        <end position="386"/>
    </location>
</feature>
<reference evidence="15" key="1">
    <citation type="submission" date="2025-08" db="UniProtKB">
        <authorList>
            <consortium name="RefSeq"/>
        </authorList>
    </citation>
    <scope>IDENTIFICATION</scope>
</reference>
<evidence type="ECO:0000256" key="11">
    <source>
        <dbReference type="PROSITE-ProRule" id="PRU00122"/>
    </source>
</evidence>
<evidence type="ECO:0000256" key="4">
    <source>
        <dbReference type="ARBA" id="ARBA00022665"/>
    </source>
</evidence>
<evidence type="ECO:0000256" key="10">
    <source>
        <dbReference type="ARBA" id="ARBA00040510"/>
    </source>
</evidence>
<name>A0A6J2VIP8_CHACN</name>
<sequence>MDNVRAVLGVLLLGPCITWLSCEVSAEQIFGGGVINLRHRHNTWEPLMQTKANLSEVKSIRSIFEFRTLDPEGTIFYGDTREGKDWFVLLLRGGIPEMQIGKADVLASAMGGPKLNDGLWHKLELRSEGKFVVLEVDDEVALVVGLDAKTAQIMMTGQIRLALGGILVDKEKLVHQFTPAMDGCIREGHWLNLSTPWDTDPNRETWPCFSEIKRGSYFSGQGMVMFNTSELPSVQSEEQGIIIEIFGYWRGTIFSFQRPGFRYTTVDSQPSNNSKEGSINDILGFPNSPKLVIKILRHSWTVNGITQSEDESQDFYSYWREGMILAFGGLPGESEELGRSQYLHGCLERILIQGQDIDLDQAFYKHSSVSSHSCPVKVVDGVPQTL</sequence>
<dbReference type="InterPro" id="IPR013320">
    <property type="entry name" value="ConA-like_dom_sf"/>
</dbReference>
<dbReference type="AlphaFoldDB" id="A0A6J2VIP8"/>
<evidence type="ECO:0000256" key="7">
    <source>
        <dbReference type="ARBA" id="ARBA00023157"/>
    </source>
</evidence>
<comment type="subunit">
    <text evidence="2">Homodimer.</text>
</comment>
<evidence type="ECO:0000256" key="5">
    <source>
        <dbReference type="ARBA" id="ARBA00022729"/>
    </source>
</evidence>